<dbReference type="AlphaFoldDB" id="A0AAV4SF58"/>
<comment type="caution">
    <text evidence="2">The sequence shown here is derived from an EMBL/GenBank/DDBJ whole genome shotgun (WGS) entry which is preliminary data.</text>
</comment>
<name>A0AAV4SF58_9ARAC</name>
<dbReference type="Proteomes" id="UP001054837">
    <property type="component" value="Unassembled WGS sequence"/>
</dbReference>
<feature type="region of interest" description="Disordered" evidence="1">
    <location>
        <begin position="38"/>
        <end position="63"/>
    </location>
</feature>
<evidence type="ECO:0000256" key="1">
    <source>
        <dbReference type="SAM" id="MobiDB-lite"/>
    </source>
</evidence>
<sequence length="63" mass="7180">YSSATSFLNPKWSKPTFDLHVPRTTLIFRDRQQHANPRELFHEWSSDDSGASPSPTLALRHSG</sequence>
<dbReference type="EMBL" id="BPLQ01007830">
    <property type="protein sequence ID" value="GIY32644.1"/>
    <property type="molecule type" value="Genomic_DNA"/>
</dbReference>
<protein>
    <submittedName>
        <fullName evidence="2">Uncharacterized protein</fullName>
    </submittedName>
</protein>
<evidence type="ECO:0000313" key="2">
    <source>
        <dbReference type="EMBL" id="GIY32644.1"/>
    </source>
</evidence>
<proteinExistence type="predicted"/>
<keyword evidence="3" id="KW-1185">Reference proteome</keyword>
<feature type="non-terminal residue" evidence="2">
    <location>
        <position position="1"/>
    </location>
</feature>
<gene>
    <name evidence="2" type="ORF">CDAR_192711</name>
</gene>
<evidence type="ECO:0000313" key="3">
    <source>
        <dbReference type="Proteomes" id="UP001054837"/>
    </source>
</evidence>
<organism evidence="2 3">
    <name type="scientific">Caerostris darwini</name>
    <dbReference type="NCBI Taxonomy" id="1538125"/>
    <lineage>
        <taxon>Eukaryota</taxon>
        <taxon>Metazoa</taxon>
        <taxon>Ecdysozoa</taxon>
        <taxon>Arthropoda</taxon>
        <taxon>Chelicerata</taxon>
        <taxon>Arachnida</taxon>
        <taxon>Araneae</taxon>
        <taxon>Araneomorphae</taxon>
        <taxon>Entelegynae</taxon>
        <taxon>Araneoidea</taxon>
        <taxon>Araneidae</taxon>
        <taxon>Caerostris</taxon>
    </lineage>
</organism>
<reference evidence="2 3" key="1">
    <citation type="submission" date="2021-06" db="EMBL/GenBank/DDBJ databases">
        <title>Caerostris darwini draft genome.</title>
        <authorList>
            <person name="Kono N."/>
            <person name="Arakawa K."/>
        </authorList>
    </citation>
    <scope>NUCLEOTIDE SEQUENCE [LARGE SCALE GENOMIC DNA]</scope>
</reference>
<accession>A0AAV4SF58</accession>